<proteinExistence type="predicted"/>
<feature type="compositionally biased region" description="Basic and acidic residues" evidence="1">
    <location>
        <begin position="57"/>
        <end position="67"/>
    </location>
</feature>
<feature type="region of interest" description="Disordered" evidence="1">
    <location>
        <begin position="29"/>
        <end position="102"/>
    </location>
</feature>
<sequence>MVRRYPCDLFDKREVPVATRYLGAVPDRRRSAQGTGVYARAQGRAERPGAQGQGEGAEARTQGKDTATRAQGRGAGHRVWRPGRRIKTRVGPANGATASPIE</sequence>
<feature type="compositionally biased region" description="Basic residues" evidence="1">
    <location>
        <begin position="75"/>
        <end position="88"/>
    </location>
</feature>
<comment type="caution">
    <text evidence="2">The sequence shown here is derived from an EMBL/GenBank/DDBJ whole genome shotgun (WGS) entry which is preliminary data.</text>
</comment>
<protein>
    <submittedName>
        <fullName evidence="2">Uncharacterized protein</fullName>
    </submittedName>
</protein>
<evidence type="ECO:0000313" key="3">
    <source>
        <dbReference type="Proteomes" id="UP000635606"/>
    </source>
</evidence>
<dbReference type="AlphaFoldDB" id="A0A8J4EIF6"/>
<name>A0A8J4EIF6_9ACTN</name>
<dbReference type="EMBL" id="BOPH01000112">
    <property type="protein sequence ID" value="GIJ73212.1"/>
    <property type="molecule type" value="Genomic_DNA"/>
</dbReference>
<reference evidence="2" key="1">
    <citation type="submission" date="2021-01" db="EMBL/GenBank/DDBJ databases">
        <title>Whole genome shotgun sequence of Virgisporangium ochraceum NBRC 16418.</title>
        <authorList>
            <person name="Komaki H."/>
            <person name="Tamura T."/>
        </authorList>
    </citation>
    <scope>NUCLEOTIDE SEQUENCE</scope>
    <source>
        <strain evidence="2">NBRC 16418</strain>
    </source>
</reference>
<gene>
    <name evidence="2" type="ORF">Voc01_081290</name>
</gene>
<evidence type="ECO:0000256" key="1">
    <source>
        <dbReference type="SAM" id="MobiDB-lite"/>
    </source>
</evidence>
<dbReference type="Proteomes" id="UP000635606">
    <property type="component" value="Unassembled WGS sequence"/>
</dbReference>
<evidence type="ECO:0000313" key="2">
    <source>
        <dbReference type="EMBL" id="GIJ73212.1"/>
    </source>
</evidence>
<accession>A0A8J4EIF6</accession>
<keyword evidence="3" id="KW-1185">Reference proteome</keyword>
<organism evidence="2 3">
    <name type="scientific">Virgisporangium ochraceum</name>
    <dbReference type="NCBI Taxonomy" id="65505"/>
    <lineage>
        <taxon>Bacteria</taxon>
        <taxon>Bacillati</taxon>
        <taxon>Actinomycetota</taxon>
        <taxon>Actinomycetes</taxon>
        <taxon>Micromonosporales</taxon>
        <taxon>Micromonosporaceae</taxon>
        <taxon>Virgisporangium</taxon>
    </lineage>
</organism>